<gene>
    <name evidence="8" type="ORF">JAZ07_13755</name>
</gene>
<keyword evidence="5" id="KW-0812">Transmembrane</keyword>
<dbReference type="SMART" id="SM00283">
    <property type="entry name" value="MA"/>
    <property type="match status" value="1"/>
</dbReference>
<dbReference type="InterPro" id="IPR003660">
    <property type="entry name" value="HAMP_dom"/>
</dbReference>
<organism evidence="8 9">
    <name type="scientific">Candidatus Thiodiazotropha taylori</name>
    <dbReference type="NCBI Taxonomy" id="2792791"/>
    <lineage>
        <taxon>Bacteria</taxon>
        <taxon>Pseudomonadati</taxon>
        <taxon>Pseudomonadota</taxon>
        <taxon>Gammaproteobacteria</taxon>
        <taxon>Chromatiales</taxon>
        <taxon>Sedimenticolaceae</taxon>
        <taxon>Candidatus Thiodiazotropha</taxon>
    </lineage>
</organism>
<dbReference type="PROSITE" id="PS50885">
    <property type="entry name" value="HAMP"/>
    <property type="match status" value="1"/>
</dbReference>
<dbReference type="Pfam" id="PF12729">
    <property type="entry name" value="4HB_MCP_1"/>
    <property type="match status" value="1"/>
</dbReference>
<dbReference type="InterPro" id="IPR004089">
    <property type="entry name" value="MCPsignal_dom"/>
</dbReference>
<evidence type="ECO:0000313" key="8">
    <source>
        <dbReference type="EMBL" id="MCG7947404.1"/>
    </source>
</evidence>
<dbReference type="CDD" id="cd06225">
    <property type="entry name" value="HAMP"/>
    <property type="match status" value="1"/>
</dbReference>
<dbReference type="PANTHER" id="PTHR32089:SF120">
    <property type="entry name" value="METHYL-ACCEPTING CHEMOTAXIS PROTEIN TLPQ"/>
    <property type="match status" value="1"/>
</dbReference>
<dbReference type="SUPFAM" id="SSF58104">
    <property type="entry name" value="Methyl-accepting chemotaxis protein (MCP) signaling domain"/>
    <property type="match status" value="1"/>
</dbReference>
<dbReference type="InterPro" id="IPR024478">
    <property type="entry name" value="HlyB_4HB_MCP"/>
</dbReference>
<protein>
    <submittedName>
        <fullName evidence="8">Methyl-accepting chemotaxis protein</fullName>
    </submittedName>
</protein>
<reference evidence="8" key="1">
    <citation type="journal article" date="2021" name="Proc. Natl. Acad. Sci. U.S.A.">
        <title>Global biogeography of chemosynthetic symbionts reveals both localized and globally distributed symbiont groups. .</title>
        <authorList>
            <person name="Osvatic J.T."/>
            <person name="Wilkins L.G.E."/>
            <person name="Leibrecht L."/>
            <person name="Leray M."/>
            <person name="Zauner S."/>
            <person name="Polzin J."/>
            <person name="Camacho Y."/>
            <person name="Gros O."/>
            <person name="van Gils J.A."/>
            <person name="Eisen J.A."/>
            <person name="Petersen J.M."/>
            <person name="Yuen B."/>
        </authorList>
    </citation>
    <scope>NUCLEOTIDE SEQUENCE</scope>
    <source>
        <strain evidence="8">MAGclacostrist064TRANS</strain>
    </source>
</reference>
<dbReference type="AlphaFoldDB" id="A0A9E4KFB0"/>
<keyword evidence="5" id="KW-0472">Membrane</keyword>
<evidence type="ECO:0000256" key="3">
    <source>
        <dbReference type="ARBA" id="ARBA00029447"/>
    </source>
</evidence>
<dbReference type="Gene3D" id="6.10.340.10">
    <property type="match status" value="1"/>
</dbReference>
<keyword evidence="5" id="KW-1133">Transmembrane helix</keyword>
<dbReference type="PROSITE" id="PS50111">
    <property type="entry name" value="CHEMOTAXIS_TRANSDUC_2"/>
    <property type="match status" value="1"/>
</dbReference>
<accession>A0A9E4KFB0</accession>
<keyword evidence="2 4" id="KW-0807">Transducer</keyword>
<dbReference type="FunFam" id="1.10.287.950:FF:000001">
    <property type="entry name" value="Methyl-accepting chemotaxis sensory transducer"/>
    <property type="match status" value="1"/>
</dbReference>
<dbReference type="EMBL" id="JAEPCM010000468">
    <property type="protein sequence ID" value="MCG7947404.1"/>
    <property type="molecule type" value="Genomic_DNA"/>
</dbReference>
<dbReference type="Pfam" id="PF00015">
    <property type="entry name" value="MCPsignal"/>
    <property type="match status" value="1"/>
</dbReference>
<proteinExistence type="inferred from homology"/>
<dbReference type="GO" id="GO:0006935">
    <property type="term" value="P:chemotaxis"/>
    <property type="evidence" value="ECO:0007669"/>
    <property type="project" value="UniProtKB-ARBA"/>
</dbReference>
<evidence type="ECO:0000256" key="4">
    <source>
        <dbReference type="PROSITE-ProRule" id="PRU00284"/>
    </source>
</evidence>
<evidence type="ECO:0000256" key="2">
    <source>
        <dbReference type="ARBA" id="ARBA00023224"/>
    </source>
</evidence>
<feature type="domain" description="HAMP" evidence="7">
    <location>
        <begin position="222"/>
        <end position="274"/>
    </location>
</feature>
<dbReference type="GO" id="GO:0016020">
    <property type="term" value="C:membrane"/>
    <property type="evidence" value="ECO:0007669"/>
    <property type="project" value="UniProtKB-SubCell"/>
</dbReference>
<feature type="transmembrane region" description="Helical" evidence="5">
    <location>
        <begin position="12"/>
        <end position="32"/>
    </location>
</feature>
<dbReference type="Pfam" id="PF00672">
    <property type="entry name" value="HAMP"/>
    <property type="match status" value="1"/>
</dbReference>
<evidence type="ECO:0000256" key="5">
    <source>
        <dbReference type="SAM" id="Phobius"/>
    </source>
</evidence>
<name>A0A9E4KFB0_9GAMM</name>
<comment type="subcellular location">
    <subcellularLocation>
        <location evidence="1">Membrane</location>
    </subcellularLocation>
</comment>
<dbReference type="Gene3D" id="1.10.287.950">
    <property type="entry name" value="Methyl-accepting chemotaxis protein"/>
    <property type="match status" value="1"/>
</dbReference>
<evidence type="ECO:0000313" key="9">
    <source>
        <dbReference type="Proteomes" id="UP000886667"/>
    </source>
</evidence>
<sequence length="551" mass="60262">MSFLNNLSIKIRLSILVGILLLNTIFIGLLGLRGMQQADHAIDELYNVEMSHMLDLSTVIEKLEDSRAQILLALQHDPSSAFAKMHNHKVDRHTRRIEENIKIVDSRWKALSNSQLDREEQRLVDKFTQDLKRLEDEGLIPVNKLLTEGQFYEANQLLLTLINPALQKIQETTAELLKIQENKAAHAFEETHAAYQSMLSLVIGSLVIGALFAILLAYLIISEISKGVRQIEQSAHLLADGQLLTRVDNNNKDEIGHIAMAFNRMAQQFHDAINQVKDSVVQLASAAEETSVVTNQTTVGINQQLNETSQVATAMNQMSSTVQEVARNAVDAANAAREADTTFIEGKTVIDQVIEGINSLANEVEQAATVIQELETESRNIGSVLDVIKSIAEQTNLLALNAAIEAARAGEQGRGFAVVADEVRTLAGRTQDSTQEIEEMISKLQEGADNAVKVMARGSEMTQSGVEQAASAGQALEKINTAMSEISEMNTQIASAAEEQSSVTEEINRSIVSINEVSEQSATGAQQTTQASADVAKLAEQLKSLVERFKV</sequence>
<comment type="similarity">
    <text evidence="3">Belongs to the methyl-accepting chemotaxis (MCP) protein family.</text>
</comment>
<dbReference type="CDD" id="cd11386">
    <property type="entry name" value="MCP_signal"/>
    <property type="match status" value="1"/>
</dbReference>
<evidence type="ECO:0000259" key="6">
    <source>
        <dbReference type="PROSITE" id="PS50111"/>
    </source>
</evidence>
<dbReference type="PANTHER" id="PTHR32089">
    <property type="entry name" value="METHYL-ACCEPTING CHEMOTAXIS PROTEIN MCPB"/>
    <property type="match status" value="1"/>
</dbReference>
<evidence type="ECO:0000256" key="1">
    <source>
        <dbReference type="ARBA" id="ARBA00004370"/>
    </source>
</evidence>
<dbReference type="Proteomes" id="UP000886667">
    <property type="component" value="Unassembled WGS sequence"/>
</dbReference>
<feature type="transmembrane region" description="Helical" evidence="5">
    <location>
        <begin position="198"/>
        <end position="221"/>
    </location>
</feature>
<dbReference type="SMART" id="SM00304">
    <property type="entry name" value="HAMP"/>
    <property type="match status" value="2"/>
</dbReference>
<feature type="domain" description="Methyl-accepting transducer" evidence="6">
    <location>
        <begin position="279"/>
        <end position="515"/>
    </location>
</feature>
<evidence type="ECO:0000259" key="7">
    <source>
        <dbReference type="PROSITE" id="PS50885"/>
    </source>
</evidence>
<comment type="caution">
    <text evidence="8">The sequence shown here is derived from an EMBL/GenBank/DDBJ whole genome shotgun (WGS) entry which is preliminary data.</text>
</comment>
<dbReference type="GO" id="GO:0007165">
    <property type="term" value="P:signal transduction"/>
    <property type="evidence" value="ECO:0007669"/>
    <property type="project" value="UniProtKB-KW"/>
</dbReference>